<evidence type="ECO:0000256" key="2">
    <source>
        <dbReference type="ARBA" id="ARBA00023125"/>
    </source>
</evidence>
<dbReference type="InterPro" id="IPR037923">
    <property type="entry name" value="HTH-like"/>
</dbReference>
<accession>A0ABV6JK65</accession>
<dbReference type="EMBL" id="JBHLVF010000047">
    <property type="protein sequence ID" value="MFC0395932.1"/>
    <property type="molecule type" value="Genomic_DNA"/>
</dbReference>
<gene>
    <name evidence="5" type="ORF">ACFFJ8_31750</name>
</gene>
<protein>
    <submittedName>
        <fullName evidence="5">AraC family transcriptional regulator</fullName>
    </submittedName>
</protein>
<keyword evidence="2" id="KW-0238">DNA-binding</keyword>
<dbReference type="Pfam" id="PF12833">
    <property type="entry name" value="HTH_18"/>
    <property type="match status" value="1"/>
</dbReference>
<evidence type="ECO:0000313" key="5">
    <source>
        <dbReference type="EMBL" id="MFC0395932.1"/>
    </source>
</evidence>
<evidence type="ECO:0000313" key="6">
    <source>
        <dbReference type="Proteomes" id="UP001589818"/>
    </source>
</evidence>
<sequence>MMKIRVGAMPMFMIQSQDDYDFHIASIEHMTERKPDPQWKVERIVNQHNYIIAYCSKGEAVYTFSEREIRVRTGDLLFFPKGLVRSASSDPENPWSFYSVSFDIQFLNDRTRERFDRFDLLIRSPHLFRLPSLFAELSLVWTGKRSGFMIKCKSIMMDILYLIMKEQDRSAHGTAHYYDIEKTANLILADYKEDFTIDALARLSGLSASHFRLLFKKITGLTAVQYQNHIRINKAKDLLLSGECNVTEAALSVGFQDIYYFSRLFKKLTGSPPSHYFKG</sequence>
<dbReference type="InterPro" id="IPR009057">
    <property type="entry name" value="Homeodomain-like_sf"/>
</dbReference>
<dbReference type="Proteomes" id="UP001589818">
    <property type="component" value="Unassembled WGS sequence"/>
</dbReference>
<dbReference type="SUPFAM" id="SSF51215">
    <property type="entry name" value="Regulatory protein AraC"/>
    <property type="match status" value="1"/>
</dbReference>
<dbReference type="Gene3D" id="2.60.120.280">
    <property type="entry name" value="Regulatory protein AraC"/>
    <property type="match status" value="1"/>
</dbReference>
<dbReference type="RefSeq" id="WP_204817456.1">
    <property type="nucleotide sequence ID" value="NZ_JANHOF010000002.1"/>
</dbReference>
<proteinExistence type="predicted"/>
<dbReference type="PROSITE" id="PS01124">
    <property type="entry name" value="HTH_ARAC_FAMILY_2"/>
    <property type="match status" value="1"/>
</dbReference>
<evidence type="ECO:0000259" key="4">
    <source>
        <dbReference type="PROSITE" id="PS01124"/>
    </source>
</evidence>
<keyword evidence="6" id="KW-1185">Reference proteome</keyword>
<organism evidence="5 6">
    <name type="scientific">Paenibacillus mendelii</name>
    <dbReference type="NCBI Taxonomy" id="206163"/>
    <lineage>
        <taxon>Bacteria</taxon>
        <taxon>Bacillati</taxon>
        <taxon>Bacillota</taxon>
        <taxon>Bacilli</taxon>
        <taxon>Bacillales</taxon>
        <taxon>Paenibacillaceae</taxon>
        <taxon>Paenibacillus</taxon>
    </lineage>
</organism>
<dbReference type="InterPro" id="IPR018060">
    <property type="entry name" value="HTH_AraC"/>
</dbReference>
<dbReference type="PANTHER" id="PTHR43280:SF30">
    <property type="entry name" value="MMSAB OPERON REGULATORY PROTEIN"/>
    <property type="match status" value="1"/>
</dbReference>
<dbReference type="SUPFAM" id="SSF46689">
    <property type="entry name" value="Homeodomain-like"/>
    <property type="match status" value="2"/>
</dbReference>
<dbReference type="PANTHER" id="PTHR43280">
    <property type="entry name" value="ARAC-FAMILY TRANSCRIPTIONAL REGULATOR"/>
    <property type="match status" value="1"/>
</dbReference>
<keyword evidence="1" id="KW-0805">Transcription regulation</keyword>
<dbReference type="InterPro" id="IPR003313">
    <property type="entry name" value="AraC-bd"/>
</dbReference>
<dbReference type="Gene3D" id="1.10.10.60">
    <property type="entry name" value="Homeodomain-like"/>
    <property type="match status" value="2"/>
</dbReference>
<feature type="domain" description="HTH araC/xylS-type" evidence="4">
    <location>
        <begin position="181"/>
        <end position="279"/>
    </location>
</feature>
<evidence type="ECO:0000256" key="1">
    <source>
        <dbReference type="ARBA" id="ARBA00023015"/>
    </source>
</evidence>
<comment type="caution">
    <text evidence="5">The sequence shown here is derived from an EMBL/GenBank/DDBJ whole genome shotgun (WGS) entry which is preliminary data.</text>
</comment>
<dbReference type="SMART" id="SM00342">
    <property type="entry name" value="HTH_ARAC"/>
    <property type="match status" value="1"/>
</dbReference>
<keyword evidence="3" id="KW-0804">Transcription</keyword>
<evidence type="ECO:0000256" key="3">
    <source>
        <dbReference type="ARBA" id="ARBA00023163"/>
    </source>
</evidence>
<dbReference type="Pfam" id="PF02311">
    <property type="entry name" value="AraC_binding"/>
    <property type="match status" value="1"/>
</dbReference>
<dbReference type="PROSITE" id="PS00041">
    <property type="entry name" value="HTH_ARAC_FAMILY_1"/>
    <property type="match status" value="1"/>
</dbReference>
<dbReference type="InterPro" id="IPR018062">
    <property type="entry name" value="HTH_AraC-typ_CS"/>
</dbReference>
<name>A0ABV6JK65_9BACL</name>
<reference evidence="5 6" key="1">
    <citation type="submission" date="2024-09" db="EMBL/GenBank/DDBJ databases">
        <authorList>
            <person name="Sun Q."/>
            <person name="Mori K."/>
        </authorList>
    </citation>
    <scope>NUCLEOTIDE SEQUENCE [LARGE SCALE GENOMIC DNA]</scope>
    <source>
        <strain evidence="5 6">CCM 4839</strain>
    </source>
</reference>